<proteinExistence type="predicted"/>
<dbReference type="Proteomes" id="UP000554004">
    <property type="component" value="Unassembled WGS sequence"/>
</dbReference>
<comment type="caution">
    <text evidence="3">The sequence shown here is derived from an EMBL/GenBank/DDBJ whole genome shotgun (WGS) entry which is preliminary data.</text>
</comment>
<dbReference type="GO" id="GO:0016740">
    <property type="term" value="F:transferase activity"/>
    <property type="evidence" value="ECO:0007669"/>
    <property type="project" value="UniProtKB-KW"/>
</dbReference>
<dbReference type="InterPro" id="IPR001173">
    <property type="entry name" value="Glyco_trans_2-like"/>
</dbReference>
<feature type="domain" description="Glycosyltransferase 2-like" evidence="2">
    <location>
        <begin position="9"/>
        <end position="67"/>
    </location>
</feature>
<evidence type="ECO:0000313" key="3">
    <source>
        <dbReference type="EMBL" id="NLE31279.1"/>
    </source>
</evidence>
<sequence length="364" mass="41843">MLNKKTIAVVVPAYNEEKQIGKVIETMPDFVDRIVIVNDKSKDNTQEVVMEYIKNDKSEVRDLNHRKKIIPNGYNHAEVIAEKIVGEEKVRFLPSEVKNKHPKNSRIILINHLKNGSVGAAIATGYRWCMENNIDCTAVMGGDGQMDPNELEDICMPVVNEEVDYVKGNRLKHRSATFVIPKIRYFGNSILSLMTKIASGYWQVSDTQTGYTAISLEGLKGIHLYDIYPSYGCPNDILVKLNIANFSIKEVPIKPVYNVGEESKMKIFKVIPRISWLLFKLFWKRLYKKYLFRDFHPLFLLYHLSILLLVINIPYTLAVLNDVFLGNKISTNSLIAFMFLGITGFQSLFFAMWMDMMDNQRLQK</sequence>
<keyword evidence="1" id="KW-1133">Transmembrane helix</keyword>
<feature type="transmembrane region" description="Helical" evidence="1">
    <location>
        <begin position="295"/>
        <end position="315"/>
    </location>
</feature>
<dbReference type="GO" id="GO:0006487">
    <property type="term" value="P:protein N-linked glycosylation"/>
    <property type="evidence" value="ECO:0007669"/>
    <property type="project" value="TreeGrafter"/>
</dbReference>
<dbReference type="SUPFAM" id="SSF53448">
    <property type="entry name" value="Nucleotide-diphospho-sugar transferases"/>
    <property type="match status" value="1"/>
</dbReference>
<name>A0A847ETZ5_9BACT</name>
<keyword evidence="3" id="KW-0808">Transferase</keyword>
<evidence type="ECO:0000256" key="1">
    <source>
        <dbReference type="SAM" id="Phobius"/>
    </source>
</evidence>
<gene>
    <name evidence="3" type="ORF">GX618_03320</name>
</gene>
<accession>A0A847ETZ5</accession>
<dbReference type="AlphaFoldDB" id="A0A847ETZ5"/>
<organism evidence="3 4">
    <name type="scientific">Candidatus Dojkabacteria bacterium</name>
    <dbReference type="NCBI Taxonomy" id="2099670"/>
    <lineage>
        <taxon>Bacteria</taxon>
        <taxon>Candidatus Dojkabacteria</taxon>
    </lineage>
</organism>
<keyword evidence="1" id="KW-0812">Transmembrane</keyword>
<dbReference type="EMBL" id="JAAZAL010000118">
    <property type="protein sequence ID" value="NLE31279.1"/>
    <property type="molecule type" value="Genomic_DNA"/>
</dbReference>
<dbReference type="InterPro" id="IPR029044">
    <property type="entry name" value="Nucleotide-diphossugar_trans"/>
</dbReference>
<evidence type="ECO:0000259" key="2">
    <source>
        <dbReference type="Pfam" id="PF00535"/>
    </source>
</evidence>
<dbReference type="PANTHER" id="PTHR10859:SF105">
    <property type="entry name" value="DOLICHYL-PHOSPHATE BETA-D-MANNOSYLTRANSFERASE"/>
    <property type="match status" value="1"/>
</dbReference>
<dbReference type="Gene3D" id="3.90.550.10">
    <property type="entry name" value="Spore Coat Polysaccharide Biosynthesis Protein SpsA, Chain A"/>
    <property type="match status" value="1"/>
</dbReference>
<evidence type="ECO:0000313" key="4">
    <source>
        <dbReference type="Proteomes" id="UP000554004"/>
    </source>
</evidence>
<protein>
    <submittedName>
        <fullName evidence="3">Glycosyltransferase family 2 protein</fullName>
    </submittedName>
</protein>
<feature type="domain" description="Glycosyltransferase 2-like" evidence="2">
    <location>
        <begin position="98"/>
        <end position="217"/>
    </location>
</feature>
<keyword evidence="1" id="KW-0472">Membrane</keyword>
<reference evidence="3 4" key="1">
    <citation type="journal article" date="2020" name="Biotechnol. Biofuels">
        <title>New insights from the biogas microbiome by comprehensive genome-resolved metagenomics of nearly 1600 species originating from multiple anaerobic digesters.</title>
        <authorList>
            <person name="Campanaro S."/>
            <person name="Treu L."/>
            <person name="Rodriguez-R L.M."/>
            <person name="Kovalovszki A."/>
            <person name="Ziels R.M."/>
            <person name="Maus I."/>
            <person name="Zhu X."/>
            <person name="Kougias P.G."/>
            <person name="Basile A."/>
            <person name="Luo G."/>
            <person name="Schluter A."/>
            <person name="Konstantinidis K.T."/>
            <person name="Angelidaki I."/>
        </authorList>
    </citation>
    <scope>NUCLEOTIDE SEQUENCE [LARGE SCALE GENOMIC DNA]</scope>
    <source>
        <strain evidence="3">AS06rmzACSIP_421</strain>
    </source>
</reference>
<dbReference type="PANTHER" id="PTHR10859">
    <property type="entry name" value="GLYCOSYL TRANSFERASE"/>
    <property type="match status" value="1"/>
</dbReference>
<dbReference type="CDD" id="cd04179">
    <property type="entry name" value="DPM_DPG-synthase_like"/>
    <property type="match status" value="1"/>
</dbReference>
<dbReference type="Pfam" id="PF00535">
    <property type="entry name" value="Glycos_transf_2"/>
    <property type="match status" value="2"/>
</dbReference>
<feature type="transmembrane region" description="Helical" evidence="1">
    <location>
        <begin position="335"/>
        <end position="354"/>
    </location>
</feature>